<dbReference type="EMBL" id="SMKQ01000023">
    <property type="protein sequence ID" value="TDD51043.1"/>
    <property type="molecule type" value="Genomic_DNA"/>
</dbReference>
<comment type="caution">
    <text evidence="5">The sequence shown here is derived from an EMBL/GenBank/DDBJ whole genome shotgun (WGS) entry which is preliminary data.</text>
</comment>
<name>A0A4R4YZU8_9ACTN</name>
<keyword evidence="6" id="KW-1185">Reference proteome</keyword>
<accession>A0A4R4YZU8</accession>
<keyword evidence="1 2" id="KW-0238">DNA-binding</keyword>
<dbReference type="OrthoDB" id="1669699at2"/>
<gene>
    <name evidence="5" type="ORF">E1286_11375</name>
</gene>
<protein>
    <submittedName>
        <fullName evidence="5">TetR/AcrR family transcriptional regulator</fullName>
    </submittedName>
</protein>
<dbReference type="Pfam" id="PF17932">
    <property type="entry name" value="TetR_C_24"/>
    <property type="match status" value="1"/>
</dbReference>
<dbReference type="PANTHER" id="PTHR30055:SF200">
    <property type="entry name" value="HTH-TYPE TRANSCRIPTIONAL REPRESSOR BDCR"/>
    <property type="match status" value="1"/>
</dbReference>
<dbReference type="InterPro" id="IPR001647">
    <property type="entry name" value="HTH_TetR"/>
</dbReference>
<dbReference type="PROSITE" id="PS50977">
    <property type="entry name" value="HTH_TETR_2"/>
    <property type="match status" value="1"/>
</dbReference>
<evidence type="ECO:0000256" key="3">
    <source>
        <dbReference type="SAM" id="MobiDB-lite"/>
    </source>
</evidence>
<feature type="compositionally biased region" description="Basic and acidic residues" evidence="3">
    <location>
        <begin position="258"/>
        <end position="271"/>
    </location>
</feature>
<dbReference type="InterPro" id="IPR036271">
    <property type="entry name" value="Tet_transcr_reg_TetR-rel_C_sf"/>
</dbReference>
<feature type="domain" description="HTH tetR-type" evidence="4">
    <location>
        <begin position="48"/>
        <end position="108"/>
    </location>
</feature>
<dbReference type="GO" id="GO:0003700">
    <property type="term" value="F:DNA-binding transcription factor activity"/>
    <property type="evidence" value="ECO:0007669"/>
    <property type="project" value="TreeGrafter"/>
</dbReference>
<dbReference type="PRINTS" id="PR00455">
    <property type="entry name" value="HTHTETR"/>
</dbReference>
<dbReference type="GO" id="GO:0000976">
    <property type="term" value="F:transcription cis-regulatory region binding"/>
    <property type="evidence" value="ECO:0007669"/>
    <property type="project" value="TreeGrafter"/>
</dbReference>
<dbReference type="Proteomes" id="UP000295302">
    <property type="component" value="Unassembled WGS sequence"/>
</dbReference>
<dbReference type="Pfam" id="PF00440">
    <property type="entry name" value="TetR_N"/>
    <property type="match status" value="1"/>
</dbReference>
<dbReference type="InterPro" id="IPR041490">
    <property type="entry name" value="KstR2_TetR_C"/>
</dbReference>
<feature type="region of interest" description="Disordered" evidence="3">
    <location>
        <begin position="247"/>
        <end position="271"/>
    </location>
</feature>
<evidence type="ECO:0000259" key="4">
    <source>
        <dbReference type="PROSITE" id="PS50977"/>
    </source>
</evidence>
<feature type="DNA-binding region" description="H-T-H motif" evidence="2">
    <location>
        <begin position="71"/>
        <end position="90"/>
    </location>
</feature>
<sequence length="271" mass="29823">MPNMSSPDVGADTASQPTYGDFSRREVLFEVEATERSVGNMSTHLTTRDTGERIRTAAVLLFARQGYAATSVRDLAKAVNMTNAGIYHHVSSKEALLADLMRVAQQGLIDATERMLAPYARPADRLALLIGSLTAIHARNPMTTRVMDGELRSLTPGSAARDEIITLRDTYEDHWRRSLADGVAEGTFRLADRRLTRLALMSMCTGTSEWYRPDGDSTLEQVCAEFVTIGLAAVRAPADAAVPTADFSQLPDFPWEPPDVRNDPRPDEARR</sequence>
<evidence type="ECO:0000256" key="2">
    <source>
        <dbReference type="PROSITE-ProRule" id="PRU00335"/>
    </source>
</evidence>
<evidence type="ECO:0000313" key="6">
    <source>
        <dbReference type="Proteomes" id="UP000295302"/>
    </source>
</evidence>
<proteinExistence type="predicted"/>
<dbReference type="SUPFAM" id="SSF48498">
    <property type="entry name" value="Tetracyclin repressor-like, C-terminal domain"/>
    <property type="match status" value="1"/>
</dbReference>
<dbReference type="AlphaFoldDB" id="A0A4R4YZU8"/>
<dbReference type="SUPFAM" id="SSF46689">
    <property type="entry name" value="Homeodomain-like"/>
    <property type="match status" value="1"/>
</dbReference>
<dbReference type="Gene3D" id="1.10.357.10">
    <property type="entry name" value="Tetracycline Repressor, domain 2"/>
    <property type="match status" value="1"/>
</dbReference>
<evidence type="ECO:0000313" key="5">
    <source>
        <dbReference type="EMBL" id="TDD51043.1"/>
    </source>
</evidence>
<reference evidence="5 6" key="1">
    <citation type="submission" date="2019-03" db="EMBL/GenBank/DDBJ databases">
        <title>Draft genome sequences of novel Actinobacteria.</title>
        <authorList>
            <person name="Sahin N."/>
            <person name="Ay H."/>
            <person name="Saygin H."/>
        </authorList>
    </citation>
    <scope>NUCLEOTIDE SEQUENCE [LARGE SCALE GENOMIC DNA]</scope>
    <source>
        <strain evidence="5 6">CH32</strain>
    </source>
</reference>
<organism evidence="5 6">
    <name type="scientific">Nonomuraea terrae</name>
    <dbReference type="NCBI Taxonomy" id="2530383"/>
    <lineage>
        <taxon>Bacteria</taxon>
        <taxon>Bacillati</taxon>
        <taxon>Actinomycetota</taxon>
        <taxon>Actinomycetes</taxon>
        <taxon>Streptosporangiales</taxon>
        <taxon>Streptosporangiaceae</taxon>
        <taxon>Nonomuraea</taxon>
    </lineage>
</organism>
<dbReference type="InterPro" id="IPR009057">
    <property type="entry name" value="Homeodomain-like_sf"/>
</dbReference>
<evidence type="ECO:0000256" key="1">
    <source>
        <dbReference type="ARBA" id="ARBA00023125"/>
    </source>
</evidence>
<dbReference type="InterPro" id="IPR050109">
    <property type="entry name" value="HTH-type_TetR-like_transc_reg"/>
</dbReference>
<dbReference type="PANTHER" id="PTHR30055">
    <property type="entry name" value="HTH-TYPE TRANSCRIPTIONAL REGULATOR RUTR"/>
    <property type="match status" value="1"/>
</dbReference>